<reference evidence="2 3" key="1">
    <citation type="submission" date="2015-01" db="EMBL/GenBank/DDBJ databases">
        <title>The Genome Sequence of Cryptococcus gattii Ram5.</title>
        <authorList>
            <consortium name="The Broad Institute Genomics Platform"/>
            <person name="Cuomo C."/>
            <person name="Litvintseva A."/>
            <person name="Chen Y."/>
            <person name="Heitman J."/>
            <person name="Sun S."/>
            <person name="Springer D."/>
            <person name="Dromer F."/>
            <person name="Young S."/>
            <person name="Zeng Q."/>
            <person name="Gargeya S."/>
            <person name="Abouelleil A."/>
            <person name="Alvarado L."/>
            <person name="Chapman S.B."/>
            <person name="Gainer-Dewar J."/>
            <person name="Goldberg J."/>
            <person name="Griggs A."/>
            <person name="Gujja S."/>
            <person name="Hansen M."/>
            <person name="Howarth C."/>
            <person name="Imamovic A."/>
            <person name="Larimer J."/>
            <person name="Murphy C."/>
            <person name="Naylor J."/>
            <person name="Pearson M."/>
            <person name="Priest M."/>
            <person name="Roberts A."/>
            <person name="Saif S."/>
            <person name="Shea T."/>
            <person name="Sykes S."/>
            <person name="Wortman J."/>
            <person name="Nusbaum C."/>
            <person name="Birren B."/>
        </authorList>
    </citation>
    <scope>NUCLEOTIDE SEQUENCE [LARGE SCALE GENOMIC DNA]</scope>
    <source>
        <strain evidence="2 3">Ram5</strain>
    </source>
</reference>
<accession>A0A0D0T3Z3</accession>
<evidence type="ECO:0000313" key="3">
    <source>
        <dbReference type="Proteomes" id="UP000053392"/>
    </source>
</evidence>
<dbReference type="Proteomes" id="UP000053392">
    <property type="component" value="Unassembled WGS sequence"/>
</dbReference>
<feature type="region of interest" description="Disordered" evidence="1">
    <location>
        <begin position="43"/>
        <end position="62"/>
    </location>
</feature>
<evidence type="ECO:0000256" key="1">
    <source>
        <dbReference type="SAM" id="MobiDB-lite"/>
    </source>
</evidence>
<proteinExistence type="predicted"/>
<dbReference type="AlphaFoldDB" id="A0A0D0T3Z3"/>
<sequence length="62" mass="7362">MSEAPPIRHCRQYRSILLPDYLTRLCDHCKNLNRERQVHYVRKKNEEKAQSTSRVAFASGYP</sequence>
<dbReference type="EMBL" id="KN847903">
    <property type="protein sequence ID" value="KIR40502.1"/>
    <property type="molecule type" value="Genomic_DNA"/>
</dbReference>
<organism evidence="2 3">
    <name type="scientific">Cryptococcus deuterogattii Ram5</name>
    <dbReference type="NCBI Taxonomy" id="1296110"/>
    <lineage>
        <taxon>Eukaryota</taxon>
        <taxon>Fungi</taxon>
        <taxon>Dikarya</taxon>
        <taxon>Basidiomycota</taxon>
        <taxon>Agaricomycotina</taxon>
        <taxon>Tremellomycetes</taxon>
        <taxon>Tremellales</taxon>
        <taxon>Cryptococcaceae</taxon>
        <taxon>Cryptococcus</taxon>
        <taxon>Cryptococcus gattii species complex</taxon>
    </lineage>
</organism>
<name>A0A0D0T3Z3_9TREE</name>
<dbReference type="HOGENOM" id="CLU_2904112_0_0_1"/>
<evidence type="ECO:0000313" key="2">
    <source>
        <dbReference type="EMBL" id="KIR40502.1"/>
    </source>
</evidence>
<keyword evidence="3" id="KW-1185">Reference proteome</keyword>
<gene>
    <name evidence="2" type="ORF">I313_03828</name>
</gene>
<protein>
    <submittedName>
        <fullName evidence="2">Uncharacterized protein</fullName>
    </submittedName>
</protein>